<dbReference type="EMBL" id="QGDH01000107">
    <property type="protein sequence ID" value="RAR06973.1"/>
    <property type="molecule type" value="Genomic_DNA"/>
</dbReference>
<feature type="region of interest" description="Disordered" evidence="1">
    <location>
        <begin position="403"/>
        <end position="424"/>
    </location>
</feature>
<gene>
    <name evidence="3" type="ORF">DDE83_006694</name>
</gene>
<feature type="region of interest" description="Disordered" evidence="1">
    <location>
        <begin position="1162"/>
        <end position="1192"/>
    </location>
</feature>
<evidence type="ECO:0000256" key="1">
    <source>
        <dbReference type="SAM" id="MobiDB-lite"/>
    </source>
</evidence>
<evidence type="ECO:0000313" key="4">
    <source>
        <dbReference type="Proteomes" id="UP000249619"/>
    </source>
</evidence>
<sequence length="1249" mass="138771">MAMRRTVAFATHTLTIAVPKNRRIIDLNNVPLVSGTSFIKWHLSHSTAAEHRGRTDSCQVKDHKVAYDYDVTLPVRLTVDKNGMLQECWAEFEVIQEYGTGRGERITLGTVKLNLAEYVEQSEMATVAGEEPGVTRRYLMQDSKINSTLKIGIYMKQTEGDKNFIAPALKTAQVFSGIAGIMAGDQAELEEQGVTPSLTNKSREAGELQDMYRRTLAAYWSAQPGELKADECIEDIFAGGDGWGEGEKAYSQQTRPQALRFGADDSSGSVSEKESRHMRGSSMGRKSHETLRPGDMKANRSPNVRGRGSLEQQASHMKAEAARKWHRPQQEADEFDLREDLASLPPSSCPSPAQPSPAQPRLFPLMLAPRAPSAFVCLRCEAQTAPRRLPAVRRRVALANFSASARQHQHGEEIDDALSKPPQSEPRITRVVQPLNRLRKRKGKVVRETSASLKGIKQLGANADVLVLREIRDVPRGEGAEEPEPIEPSEPIQVPDIFASLQQEGKAVSPDDVYQQVESLRPANHGDANGPHHVTQKTFVRLKKLLMHGFTQQQLMLFYSVAKNINQHKVNKGVIESLKRDDDNPNRPFERSEWQPGTTDITKRLPGVDRVVRIMGWRKNVSKQLLVDRILRDAWNLVLLEEVEAPGELELCLKPWQMALLTIGENNKLDHISRTRNVKFDTYKPHDVVRITADQATAEYAANDIEEALQHTEMKRMNLKNYMSLLQDGTIPRGERMDLTSIYSQKQLHLAASVTKTSIATTARNVFTIRGFELSAIDEAKRTLINFLPLKDNTTRTSDMLNLGATETLLQKVPVYVEESALDYEHRNVALGRLSVPLARDVQDDIVDGISGPATDLAIPKAAISGLVERTVATVLRYTSALSEPSEDSGIWPTQPEYKFHAHFGQSLVPIEPEGSESEATTAEKLFQPAFVHTVPGLSGFLTSPEILVNSRLSTPSLLYHFRPDPEQTGFKPGQQFPTLRVQMRVDRQGSKARLRKADIDFQPLNHTVSLPNKAVDVRFQHSASLSLLGDHRDENLGKWVDAVVKNIESGGRLSAPPLTMDIPKWTIPGFSSSDKGVQAVRYHFAGVEFRQSVSAELFGKNISVSTRHSGKLSAKSVGLAAHYTGRGDKLLRDEMAIKDFVKRCYDMADMITVASKQMTNVSRQVKPRYAESARKTRRSEALDPTPIEDSAGAEALKGLQERVANYPSVKDETDDVVDSVAADATETEASSTQEVAEESPMDSTNEQK</sequence>
<dbReference type="InterPro" id="IPR019448">
    <property type="entry name" value="NT-C2"/>
</dbReference>
<feature type="compositionally biased region" description="Low complexity" evidence="1">
    <location>
        <begin position="1219"/>
        <end position="1235"/>
    </location>
</feature>
<proteinExistence type="predicted"/>
<feature type="compositionally biased region" description="Basic and acidic residues" evidence="1">
    <location>
        <begin position="286"/>
        <end position="298"/>
    </location>
</feature>
<feature type="compositionally biased region" description="Basic and acidic residues" evidence="1">
    <location>
        <begin position="577"/>
        <end position="593"/>
    </location>
</feature>
<dbReference type="Proteomes" id="UP000249619">
    <property type="component" value="Unassembled WGS sequence"/>
</dbReference>
<reference evidence="4" key="1">
    <citation type="submission" date="2018-05" db="EMBL/GenBank/DDBJ databases">
        <title>Draft genome sequence of Stemphylium lycopersici strain CIDEFI 213.</title>
        <authorList>
            <person name="Medina R."/>
            <person name="Franco M.E.E."/>
            <person name="Lucentini C.G."/>
            <person name="Saparrat M.C.N."/>
            <person name="Balatti P.A."/>
        </authorList>
    </citation>
    <scope>NUCLEOTIDE SEQUENCE [LARGE SCALE GENOMIC DNA]</scope>
    <source>
        <strain evidence="4">CIDEFI 213</strain>
    </source>
</reference>
<name>A0A364MYY9_STELY</name>
<comment type="caution">
    <text evidence="3">The sequence shown here is derived from an EMBL/GenBank/DDBJ whole genome shotgun (WGS) entry which is preliminary data.</text>
</comment>
<keyword evidence="4" id="KW-1185">Reference proteome</keyword>
<dbReference type="Pfam" id="PF20778">
    <property type="entry name" value="SLS1_C"/>
    <property type="match status" value="1"/>
</dbReference>
<feature type="region of interest" description="Disordered" evidence="1">
    <location>
        <begin position="576"/>
        <end position="598"/>
    </location>
</feature>
<evidence type="ECO:0000313" key="3">
    <source>
        <dbReference type="EMBL" id="RAR06973.1"/>
    </source>
</evidence>
<dbReference type="PROSITE" id="PS51840">
    <property type="entry name" value="C2_NT"/>
    <property type="match status" value="1"/>
</dbReference>
<dbReference type="PANTHER" id="PTHR37919:SF2">
    <property type="entry name" value="EXPERA DOMAIN-CONTAINING PROTEIN"/>
    <property type="match status" value="1"/>
</dbReference>
<feature type="region of interest" description="Disordered" evidence="1">
    <location>
        <begin position="259"/>
        <end position="332"/>
    </location>
</feature>
<dbReference type="Pfam" id="PF10358">
    <property type="entry name" value="NT-C2"/>
    <property type="match status" value="1"/>
</dbReference>
<dbReference type="PANTHER" id="PTHR37919">
    <property type="entry name" value="PROTEIN CBG05606"/>
    <property type="match status" value="1"/>
</dbReference>
<dbReference type="STRING" id="183478.A0A364MYY9"/>
<dbReference type="InterPro" id="IPR032741">
    <property type="entry name" value="Sls1_KH-1"/>
</dbReference>
<organism evidence="3 4">
    <name type="scientific">Stemphylium lycopersici</name>
    <name type="common">Tomato gray leaf spot disease fungus</name>
    <name type="synonym">Thyrospora lycopersici</name>
    <dbReference type="NCBI Taxonomy" id="183478"/>
    <lineage>
        <taxon>Eukaryota</taxon>
        <taxon>Fungi</taxon>
        <taxon>Dikarya</taxon>
        <taxon>Ascomycota</taxon>
        <taxon>Pezizomycotina</taxon>
        <taxon>Dothideomycetes</taxon>
        <taxon>Pleosporomycetidae</taxon>
        <taxon>Pleosporales</taxon>
        <taxon>Pleosporineae</taxon>
        <taxon>Pleosporaceae</taxon>
        <taxon>Stemphylium</taxon>
    </lineage>
</organism>
<feature type="compositionally biased region" description="Basic and acidic residues" evidence="1">
    <location>
        <begin position="1169"/>
        <end position="1182"/>
    </location>
</feature>
<dbReference type="InterPro" id="IPR048400">
    <property type="entry name" value="SLS1_N"/>
</dbReference>
<dbReference type="Pfam" id="PF14611">
    <property type="entry name" value="KH_SLS1_1"/>
    <property type="match status" value="1"/>
</dbReference>
<dbReference type="GO" id="GO:0005743">
    <property type="term" value="C:mitochondrial inner membrane"/>
    <property type="evidence" value="ECO:0007669"/>
    <property type="project" value="InterPro"/>
</dbReference>
<feature type="domain" description="C2 NT-type" evidence="2">
    <location>
        <begin position="8"/>
        <end position="157"/>
    </location>
</feature>
<dbReference type="InterPro" id="IPR048401">
    <property type="entry name" value="SLS1_C"/>
</dbReference>
<protein>
    <recommendedName>
        <fullName evidence="2">C2 NT-type domain-containing protein</fullName>
    </recommendedName>
</protein>
<accession>A0A364MYY9</accession>
<dbReference type="AlphaFoldDB" id="A0A364MYY9"/>
<dbReference type="Pfam" id="PF20776">
    <property type="entry name" value="SLS1_N"/>
    <property type="match status" value="1"/>
</dbReference>
<feature type="region of interest" description="Disordered" evidence="1">
    <location>
        <begin position="1205"/>
        <end position="1249"/>
    </location>
</feature>
<evidence type="ECO:0000259" key="2">
    <source>
        <dbReference type="PROSITE" id="PS51840"/>
    </source>
</evidence>